<name>A0A845HMF4_9BURK</name>
<evidence type="ECO:0000256" key="1">
    <source>
        <dbReference type="SAM" id="Phobius"/>
    </source>
</evidence>
<dbReference type="RefSeq" id="WP_161092318.1">
    <property type="nucleotide sequence ID" value="NZ_WWCV01000058.1"/>
</dbReference>
<dbReference type="AlphaFoldDB" id="A0A845HMF4"/>
<protein>
    <recommendedName>
        <fullName evidence="2">TadE-like domain-containing protein</fullName>
    </recommendedName>
</protein>
<evidence type="ECO:0000259" key="2">
    <source>
        <dbReference type="Pfam" id="PF07811"/>
    </source>
</evidence>
<sequence length="155" mass="16708">MKPMNRTPSGLRASRQRGIAAIELALILPVLLILLVFPLFFGRLFWHYSVMDRAAQDAARYLSSIPLSEIRNPARAPALAAVAKSIVDAELAELAPGPDGIFVTIGCDTFQCAGFSAPTTVNVAIQLQLTDIFFSNVTSLTIPLTANASYPYVGR</sequence>
<keyword evidence="4" id="KW-1185">Reference proteome</keyword>
<dbReference type="Proteomes" id="UP000484875">
    <property type="component" value="Unassembled WGS sequence"/>
</dbReference>
<comment type="caution">
    <text evidence="3">The sequence shown here is derived from an EMBL/GenBank/DDBJ whole genome shotgun (WGS) entry which is preliminary data.</text>
</comment>
<evidence type="ECO:0000313" key="4">
    <source>
        <dbReference type="Proteomes" id="UP000484875"/>
    </source>
</evidence>
<feature type="transmembrane region" description="Helical" evidence="1">
    <location>
        <begin position="21"/>
        <end position="46"/>
    </location>
</feature>
<dbReference type="InterPro" id="IPR012495">
    <property type="entry name" value="TadE-like_dom"/>
</dbReference>
<proteinExistence type="predicted"/>
<accession>A0A845HMF4</accession>
<reference evidence="3 4" key="1">
    <citation type="submission" date="2019-12" db="EMBL/GenBank/DDBJ databases">
        <title>Novel species isolated from a subtropical stream in China.</title>
        <authorList>
            <person name="Lu H."/>
        </authorList>
    </citation>
    <scope>NUCLEOTIDE SEQUENCE [LARGE SCALE GENOMIC DNA]</scope>
    <source>
        <strain evidence="3 4">FT107W</strain>
    </source>
</reference>
<evidence type="ECO:0000313" key="3">
    <source>
        <dbReference type="EMBL" id="MYN19938.1"/>
    </source>
</evidence>
<gene>
    <name evidence="3" type="ORF">GTP81_24650</name>
</gene>
<keyword evidence="1" id="KW-0472">Membrane</keyword>
<organism evidence="3 4">
    <name type="scientific">Duganella vulcania</name>
    <dbReference type="NCBI Taxonomy" id="2692166"/>
    <lineage>
        <taxon>Bacteria</taxon>
        <taxon>Pseudomonadati</taxon>
        <taxon>Pseudomonadota</taxon>
        <taxon>Betaproteobacteria</taxon>
        <taxon>Burkholderiales</taxon>
        <taxon>Oxalobacteraceae</taxon>
        <taxon>Telluria group</taxon>
        <taxon>Duganella</taxon>
    </lineage>
</organism>
<dbReference type="Pfam" id="PF07811">
    <property type="entry name" value="TadE"/>
    <property type="match status" value="1"/>
</dbReference>
<keyword evidence="1" id="KW-0812">Transmembrane</keyword>
<dbReference type="EMBL" id="WWCV01000058">
    <property type="protein sequence ID" value="MYN19938.1"/>
    <property type="molecule type" value="Genomic_DNA"/>
</dbReference>
<keyword evidence="1" id="KW-1133">Transmembrane helix</keyword>
<feature type="domain" description="TadE-like" evidence="2">
    <location>
        <begin position="18"/>
        <end position="60"/>
    </location>
</feature>